<evidence type="ECO:0000313" key="2">
    <source>
        <dbReference type="Proteomes" id="UP000770717"/>
    </source>
</evidence>
<organism evidence="1 2">
    <name type="scientific">Eleutherodactylus coqui</name>
    <name type="common">Puerto Rican coqui</name>
    <dbReference type="NCBI Taxonomy" id="57060"/>
    <lineage>
        <taxon>Eukaryota</taxon>
        <taxon>Metazoa</taxon>
        <taxon>Chordata</taxon>
        <taxon>Craniata</taxon>
        <taxon>Vertebrata</taxon>
        <taxon>Euteleostomi</taxon>
        <taxon>Amphibia</taxon>
        <taxon>Batrachia</taxon>
        <taxon>Anura</taxon>
        <taxon>Neobatrachia</taxon>
        <taxon>Hyloidea</taxon>
        <taxon>Eleutherodactylidae</taxon>
        <taxon>Eleutherodactylinae</taxon>
        <taxon>Eleutherodactylus</taxon>
        <taxon>Eleutherodactylus</taxon>
    </lineage>
</organism>
<accession>A0A8J6EJP8</accession>
<keyword evidence="2" id="KW-1185">Reference proteome</keyword>
<evidence type="ECO:0008006" key="3">
    <source>
        <dbReference type="Google" id="ProtNLM"/>
    </source>
</evidence>
<dbReference type="Proteomes" id="UP000770717">
    <property type="component" value="Unassembled WGS sequence"/>
</dbReference>
<dbReference type="EMBL" id="WNTK01000259">
    <property type="protein sequence ID" value="KAG9470547.1"/>
    <property type="molecule type" value="Genomic_DNA"/>
</dbReference>
<reference evidence="1" key="1">
    <citation type="thesis" date="2020" institute="ProQuest LLC" country="789 East Eisenhower Parkway, Ann Arbor, MI, USA">
        <title>Comparative Genomics and Chromosome Evolution.</title>
        <authorList>
            <person name="Mudd A.B."/>
        </authorList>
    </citation>
    <scope>NUCLEOTIDE SEQUENCE</scope>
    <source>
        <strain evidence="1">HN-11 Male</strain>
        <tissue evidence="1">Kidney and liver</tissue>
    </source>
</reference>
<gene>
    <name evidence="1" type="ORF">GDO78_017375</name>
</gene>
<dbReference type="OrthoDB" id="10025388at2759"/>
<sequence length="98" mass="11465">MCSKCPVGGLYVGETGQKLKARMRSHRHTIEHRRRELPVAEHFSNHGHDIGDMRVLILKGGFKSQNHRRIWEYKLITTFDTLNTGLNYSPGFMREWEV</sequence>
<evidence type="ECO:0000313" key="1">
    <source>
        <dbReference type="EMBL" id="KAG9470547.1"/>
    </source>
</evidence>
<proteinExistence type="predicted"/>
<protein>
    <recommendedName>
        <fullName evidence="3">GIY-YIG domain-containing protein</fullName>
    </recommendedName>
</protein>
<name>A0A8J6EJP8_ELECQ</name>
<comment type="caution">
    <text evidence="1">The sequence shown here is derived from an EMBL/GenBank/DDBJ whole genome shotgun (WGS) entry which is preliminary data.</text>
</comment>
<dbReference type="AlphaFoldDB" id="A0A8J6EJP8"/>